<feature type="signal peptide" evidence="1">
    <location>
        <begin position="1"/>
        <end position="29"/>
    </location>
</feature>
<keyword evidence="3" id="KW-1185">Reference proteome</keyword>
<evidence type="ECO:0008006" key="4">
    <source>
        <dbReference type="Google" id="ProtNLM"/>
    </source>
</evidence>
<protein>
    <recommendedName>
        <fullName evidence="4">PBP domain-containing protein</fullName>
    </recommendedName>
</protein>
<organism evidence="2 3">
    <name type="scientific">Kordiimonas lipolytica</name>
    <dbReference type="NCBI Taxonomy" id="1662421"/>
    <lineage>
        <taxon>Bacteria</taxon>
        <taxon>Pseudomonadati</taxon>
        <taxon>Pseudomonadota</taxon>
        <taxon>Alphaproteobacteria</taxon>
        <taxon>Kordiimonadales</taxon>
        <taxon>Kordiimonadaceae</taxon>
        <taxon>Kordiimonas</taxon>
    </lineage>
</organism>
<dbReference type="Gene3D" id="3.40.190.10">
    <property type="entry name" value="Periplasmic binding protein-like II"/>
    <property type="match status" value="1"/>
</dbReference>
<name>A0ABV8U7Y6_9PROT</name>
<evidence type="ECO:0000256" key="1">
    <source>
        <dbReference type="SAM" id="SignalP"/>
    </source>
</evidence>
<comment type="caution">
    <text evidence="2">The sequence shown here is derived from an EMBL/GenBank/DDBJ whole genome shotgun (WGS) entry which is preliminary data.</text>
</comment>
<dbReference type="RefSeq" id="WP_068147016.1">
    <property type="nucleotide sequence ID" value="NZ_JBHSCR010000001.1"/>
</dbReference>
<evidence type="ECO:0000313" key="3">
    <source>
        <dbReference type="Proteomes" id="UP001595776"/>
    </source>
</evidence>
<evidence type="ECO:0000313" key="2">
    <source>
        <dbReference type="EMBL" id="MFC4346908.1"/>
    </source>
</evidence>
<dbReference type="EMBL" id="JBHSCR010000001">
    <property type="protein sequence ID" value="MFC4346908.1"/>
    <property type="molecule type" value="Genomic_DNA"/>
</dbReference>
<accession>A0ABV8U7Y6</accession>
<proteinExistence type="predicted"/>
<keyword evidence="1" id="KW-0732">Signal</keyword>
<feature type="chain" id="PRO_5045416898" description="PBP domain-containing protein" evidence="1">
    <location>
        <begin position="30"/>
        <end position="149"/>
    </location>
</feature>
<reference evidence="3" key="1">
    <citation type="journal article" date="2019" name="Int. J. Syst. Evol. Microbiol.">
        <title>The Global Catalogue of Microorganisms (GCM) 10K type strain sequencing project: providing services to taxonomists for standard genome sequencing and annotation.</title>
        <authorList>
            <consortium name="The Broad Institute Genomics Platform"/>
            <consortium name="The Broad Institute Genome Sequencing Center for Infectious Disease"/>
            <person name="Wu L."/>
            <person name="Ma J."/>
        </authorList>
    </citation>
    <scope>NUCLEOTIDE SEQUENCE [LARGE SCALE GENOMIC DNA]</scope>
    <source>
        <strain evidence="3">CGMCC 1.15304</strain>
    </source>
</reference>
<dbReference type="Proteomes" id="UP001595776">
    <property type="component" value="Unassembled WGS sequence"/>
</dbReference>
<gene>
    <name evidence="2" type="ORF">ACFO5Q_03515</name>
</gene>
<sequence>MKRAFIYRSPARALMVVMASLMLSAKASAEEKMLIIANKNVPVEAMELEELNRIFMLKRQVWPDGSPVVPVNREASSPARREFTEKVLGRSMRSLANYWNQMQFKGFMPPVVQESDAAMAAFVRNVDGAIGYVVADKVPEGVRVLGEIP</sequence>
<dbReference type="SUPFAM" id="SSF53850">
    <property type="entry name" value="Periplasmic binding protein-like II"/>
    <property type="match status" value="1"/>
</dbReference>